<keyword evidence="1" id="KW-0732">Signal</keyword>
<reference evidence="3" key="1">
    <citation type="submission" date="2021-02" db="EMBL/GenBank/DDBJ databases">
        <authorList>
            <person name="Vanwijnsberghe S."/>
        </authorList>
    </citation>
    <scope>NUCLEOTIDE SEQUENCE</scope>
    <source>
        <strain evidence="3">R-70211</strain>
    </source>
</reference>
<feature type="domain" description="ABC-type transport auxiliary lipoprotein component" evidence="2">
    <location>
        <begin position="29"/>
        <end position="186"/>
    </location>
</feature>
<comment type="caution">
    <text evidence="3">The sequence shown here is derived from an EMBL/GenBank/DDBJ whole genome shotgun (WGS) entry which is preliminary data.</text>
</comment>
<feature type="signal peptide" evidence="1">
    <location>
        <begin position="1"/>
        <end position="25"/>
    </location>
</feature>
<gene>
    <name evidence="3" type="primary">pqiC</name>
    <name evidence="3" type="ORF">R70211_06207</name>
</gene>
<sequence length="195" mass="21121">MSRYRTLLLTIIVLAVFTGCATSPASNFYTLSPVQSVGQPQDADPILIAIDPVTVPDLVDRPQIVSRLDANRVSIDEFARWAEPLKSQISRALAADLAQRIPGAIVSSYPQRVDENAFRVSVDVQSFDSSSDGTVMLAVIWSVRQPKRGERTRGRTVVREAASEPGYGALVATHSRALASVADDVAVAVRSVMRQ</sequence>
<dbReference type="Proteomes" id="UP000675121">
    <property type="component" value="Unassembled WGS sequence"/>
</dbReference>
<evidence type="ECO:0000256" key="1">
    <source>
        <dbReference type="SAM" id="SignalP"/>
    </source>
</evidence>
<feature type="chain" id="PRO_5040167094" evidence="1">
    <location>
        <begin position="26"/>
        <end position="195"/>
    </location>
</feature>
<dbReference type="RefSeq" id="WP_201139290.1">
    <property type="nucleotide sequence ID" value="NZ_CAJNAS010000022.1"/>
</dbReference>
<evidence type="ECO:0000313" key="4">
    <source>
        <dbReference type="Proteomes" id="UP000675121"/>
    </source>
</evidence>
<organism evidence="3 4">
    <name type="scientific">Paraburkholderia domus</name>
    <dbReference type="NCBI Taxonomy" id="2793075"/>
    <lineage>
        <taxon>Bacteria</taxon>
        <taxon>Pseudomonadati</taxon>
        <taxon>Pseudomonadota</taxon>
        <taxon>Betaproteobacteria</taxon>
        <taxon>Burkholderiales</taxon>
        <taxon>Burkholderiaceae</taxon>
        <taxon>Paraburkholderia</taxon>
    </lineage>
</organism>
<dbReference type="AlphaFoldDB" id="A0A9N8N400"/>
<dbReference type="SUPFAM" id="SSF159594">
    <property type="entry name" value="XCC0632-like"/>
    <property type="match status" value="1"/>
</dbReference>
<keyword evidence="3" id="KW-0449">Lipoprotein</keyword>
<proteinExistence type="predicted"/>
<keyword evidence="4" id="KW-1185">Reference proteome</keyword>
<name>A0A9N8N400_9BURK</name>
<dbReference type="EMBL" id="CAJNAS010000022">
    <property type="protein sequence ID" value="CAE6949964.1"/>
    <property type="molecule type" value="Genomic_DNA"/>
</dbReference>
<accession>A0A9N8N400</accession>
<dbReference type="InterPro" id="IPR005586">
    <property type="entry name" value="ABC_trans_aux"/>
</dbReference>
<evidence type="ECO:0000313" key="3">
    <source>
        <dbReference type="EMBL" id="CAE6949964.1"/>
    </source>
</evidence>
<evidence type="ECO:0000259" key="2">
    <source>
        <dbReference type="Pfam" id="PF03886"/>
    </source>
</evidence>
<dbReference type="Pfam" id="PF03886">
    <property type="entry name" value="ABC_trans_aux"/>
    <property type="match status" value="1"/>
</dbReference>
<dbReference type="Gene3D" id="3.40.50.10610">
    <property type="entry name" value="ABC-type transport auxiliary lipoprotein component"/>
    <property type="match status" value="1"/>
</dbReference>
<dbReference type="PROSITE" id="PS51257">
    <property type="entry name" value="PROKAR_LIPOPROTEIN"/>
    <property type="match status" value="1"/>
</dbReference>
<protein>
    <submittedName>
        <fullName evidence="3">Intermembrane transport lipoprotein PqiC</fullName>
    </submittedName>
</protein>